<dbReference type="Proteomes" id="UP001590950">
    <property type="component" value="Unassembled WGS sequence"/>
</dbReference>
<dbReference type="Gene3D" id="1.10.510.10">
    <property type="entry name" value="Transferase(Phosphotransferase) domain 1"/>
    <property type="match status" value="1"/>
</dbReference>
<dbReference type="Gene3D" id="3.30.200.20">
    <property type="entry name" value="Phosphorylase Kinase, domain 1"/>
    <property type="match status" value="1"/>
</dbReference>
<gene>
    <name evidence="2" type="ORF">N7G274_008734</name>
</gene>
<dbReference type="SUPFAM" id="SSF56112">
    <property type="entry name" value="Protein kinase-like (PK-like)"/>
    <property type="match status" value="1"/>
</dbReference>
<evidence type="ECO:0000259" key="1">
    <source>
        <dbReference type="PROSITE" id="PS50011"/>
    </source>
</evidence>
<keyword evidence="3" id="KW-1185">Reference proteome</keyword>
<sequence length="125" mass="14313">MRIGSQVNGTHGEYLILKQLHRNIWRAVDKQTKQNVIVKAAPDFLFRNERDILKRFQTVSSLRRLIDEVQDPLLLVLEHLDSNLLIESGTKRLQSSEVKHVAKAVLQALAALHEEGIVHTDRCQT</sequence>
<comment type="caution">
    <text evidence="2">The sequence shown here is derived from an EMBL/GenBank/DDBJ whole genome shotgun (WGS) entry which is preliminary data.</text>
</comment>
<name>A0ABR3ZYW5_9LECA</name>
<protein>
    <recommendedName>
        <fullName evidence="1">Protein kinase domain-containing protein</fullName>
    </recommendedName>
</protein>
<reference evidence="2 3" key="1">
    <citation type="submission" date="2024-09" db="EMBL/GenBank/DDBJ databases">
        <title>Rethinking Asexuality: The Enigmatic Case of Functional Sexual Genes in Lepraria (Stereocaulaceae).</title>
        <authorList>
            <person name="Doellman M."/>
            <person name="Sun Y."/>
            <person name="Barcenas-Pena A."/>
            <person name="Lumbsch H.T."/>
            <person name="Grewe F."/>
        </authorList>
    </citation>
    <scope>NUCLEOTIDE SEQUENCE [LARGE SCALE GENOMIC DNA]</scope>
    <source>
        <strain evidence="2 3">Mercado 3170</strain>
    </source>
</reference>
<feature type="domain" description="Protein kinase" evidence="1">
    <location>
        <begin position="1"/>
        <end position="125"/>
    </location>
</feature>
<proteinExistence type="predicted"/>
<dbReference type="InterPro" id="IPR000719">
    <property type="entry name" value="Prot_kinase_dom"/>
</dbReference>
<dbReference type="EMBL" id="JBEFKJ010000032">
    <property type="protein sequence ID" value="KAL2038395.1"/>
    <property type="molecule type" value="Genomic_DNA"/>
</dbReference>
<organism evidence="2 3">
    <name type="scientific">Stereocaulon virgatum</name>
    <dbReference type="NCBI Taxonomy" id="373712"/>
    <lineage>
        <taxon>Eukaryota</taxon>
        <taxon>Fungi</taxon>
        <taxon>Dikarya</taxon>
        <taxon>Ascomycota</taxon>
        <taxon>Pezizomycotina</taxon>
        <taxon>Lecanoromycetes</taxon>
        <taxon>OSLEUM clade</taxon>
        <taxon>Lecanoromycetidae</taxon>
        <taxon>Lecanorales</taxon>
        <taxon>Lecanorineae</taxon>
        <taxon>Stereocaulaceae</taxon>
        <taxon>Stereocaulon</taxon>
    </lineage>
</organism>
<evidence type="ECO:0000313" key="2">
    <source>
        <dbReference type="EMBL" id="KAL2038395.1"/>
    </source>
</evidence>
<accession>A0ABR3ZYW5</accession>
<evidence type="ECO:0000313" key="3">
    <source>
        <dbReference type="Proteomes" id="UP001590950"/>
    </source>
</evidence>
<dbReference type="InterPro" id="IPR011009">
    <property type="entry name" value="Kinase-like_dom_sf"/>
</dbReference>
<dbReference type="PROSITE" id="PS50011">
    <property type="entry name" value="PROTEIN_KINASE_DOM"/>
    <property type="match status" value="1"/>
</dbReference>
<dbReference type="Pfam" id="PF00069">
    <property type="entry name" value="Pkinase"/>
    <property type="match status" value="1"/>
</dbReference>